<dbReference type="Proteomes" id="UP000317593">
    <property type="component" value="Unassembled WGS sequence"/>
</dbReference>
<dbReference type="EMBL" id="FXTH01000016">
    <property type="protein sequence ID" value="SMO82477.1"/>
    <property type="molecule type" value="Genomic_DNA"/>
</dbReference>
<keyword evidence="2" id="KW-1185">Reference proteome</keyword>
<dbReference type="AlphaFoldDB" id="A0A521EEY2"/>
<name>A0A521EEY2_9BACT</name>
<sequence>MNNIARAASGPLMDLGGRCLYNGIQVPERCSRGAMVHPQGFGYYGQNGRCLEAVNKGKGEKRESLLSSFEKRKPMAAPGGRSHICHISPGYVK</sequence>
<evidence type="ECO:0000313" key="2">
    <source>
        <dbReference type="Proteomes" id="UP000317593"/>
    </source>
</evidence>
<accession>A0A521EEY2</accession>
<proteinExistence type="predicted"/>
<evidence type="ECO:0000313" key="1">
    <source>
        <dbReference type="EMBL" id="SMO82477.1"/>
    </source>
</evidence>
<organism evidence="1 2">
    <name type="scientific">Fodinibius sediminis</name>
    <dbReference type="NCBI Taxonomy" id="1214077"/>
    <lineage>
        <taxon>Bacteria</taxon>
        <taxon>Pseudomonadati</taxon>
        <taxon>Balneolota</taxon>
        <taxon>Balneolia</taxon>
        <taxon>Balneolales</taxon>
        <taxon>Balneolaceae</taxon>
        <taxon>Fodinibius</taxon>
    </lineage>
</organism>
<protein>
    <submittedName>
        <fullName evidence="1">Uncharacterized protein</fullName>
    </submittedName>
</protein>
<gene>
    <name evidence="1" type="ORF">SAMN06265218_1163</name>
</gene>
<reference evidence="1 2" key="1">
    <citation type="submission" date="2017-05" db="EMBL/GenBank/DDBJ databases">
        <authorList>
            <person name="Varghese N."/>
            <person name="Submissions S."/>
        </authorList>
    </citation>
    <scope>NUCLEOTIDE SEQUENCE [LARGE SCALE GENOMIC DNA]</scope>
    <source>
        <strain evidence="1 2">DSM 21194</strain>
    </source>
</reference>